<feature type="domain" description="NACHT" evidence="2">
    <location>
        <begin position="130"/>
        <end position="231"/>
    </location>
</feature>
<sequence length="668" mass="71702">MDHRRLARTSRLIALIGAGGVTCLVLLPIAINAATGGSAPRVLGPYATWLWPSLVLLSAVTVALAVWEPLSAVLVQRRPAHPANRTAALERVERYVRARQDGSLAEQVRLKLGVAPRIGPRLPTRVKAPLVVTGEPGAGKTTLLLELAETLLNRAKGDEGRPVPVLVELGTWRRDEDFGEWLLATLARRYRIGARLGRTWLRDRRLTVLFDGLDDVPEADRAECLAWITALKLPQVVLCCSTDDYLRLPRYDVVHVEPLRRTDVLDLIAACGPRLDGLHEVLAKDPDVWEEVRTPLAFGLLALAYRAGRAEYRGVLDTYLVESAARGPGRAERTLRALRFLARIARRRADLAARHRLPRREVWLDFVGAPAVWRLFRRAGPGALAGAATALCLVLGLEFGLTTGAVAAVGTIGLRQGRFPAPVGDRSRGLRWAATGFVAGAVCVGALSSAGRWLGAQVARWPEYAAFGFVPAVTFLVALGVTRDRYWAVAGALLPAGVMIWTGPSADLLTALGIGLCAGAAVGVFTGGLTELWESLRDLPPAGRGLRSLPVAGLAGVGLAAGLGAAPQWQAIGPVTGLLIGLAVTPVAARPFEPVAELLAKPLALDEFPLRRKAIIQSARDRVLLVDDHRFPHSVVRDHVAECDPVELGATVERRWEGLSPTGSDPTA</sequence>
<feature type="transmembrane region" description="Helical" evidence="1">
    <location>
        <begin position="509"/>
        <end position="533"/>
    </location>
</feature>
<proteinExistence type="predicted"/>
<feature type="transmembrane region" description="Helical" evidence="1">
    <location>
        <begin position="486"/>
        <end position="503"/>
    </location>
</feature>
<dbReference type="EMBL" id="JACHJN010000003">
    <property type="protein sequence ID" value="MBB5955924.1"/>
    <property type="molecule type" value="Genomic_DNA"/>
</dbReference>
<dbReference type="RefSeq" id="WP_184690715.1">
    <property type="nucleotide sequence ID" value="NZ_JACHJN010000003.1"/>
</dbReference>
<keyword evidence="1" id="KW-0812">Transmembrane</keyword>
<feature type="transmembrane region" description="Helical" evidence="1">
    <location>
        <begin position="383"/>
        <end position="409"/>
    </location>
</feature>
<feature type="transmembrane region" description="Helical" evidence="1">
    <location>
        <begin position="46"/>
        <end position="67"/>
    </location>
</feature>
<evidence type="ECO:0000313" key="3">
    <source>
        <dbReference type="EMBL" id="MBB5955924.1"/>
    </source>
</evidence>
<evidence type="ECO:0000313" key="4">
    <source>
        <dbReference type="Proteomes" id="UP000547510"/>
    </source>
</evidence>
<keyword evidence="4" id="KW-1185">Reference proteome</keyword>
<name>A0A841CHT3_9PSEU</name>
<feature type="transmembrane region" description="Helical" evidence="1">
    <location>
        <begin position="461"/>
        <end position="479"/>
    </location>
</feature>
<feature type="transmembrane region" description="Helical" evidence="1">
    <location>
        <begin position="12"/>
        <end position="34"/>
    </location>
</feature>
<accession>A0A841CHT3</accession>
<dbReference type="SUPFAM" id="SSF52540">
    <property type="entry name" value="P-loop containing nucleoside triphosphate hydrolases"/>
    <property type="match status" value="1"/>
</dbReference>
<dbReference type="InterPro" id="IPR027417">
    <property type="entry name" value="P-loop_NTPase"/>
</dbReference>
<organism evidence="3 4">
    <name type="scientific">Saccharothrix tamanrassetensis</name>
    <dbReference type="NCBI Taxonomy" id="1051531"/>
    <lineage>
        <taxon>Bacteria</taxon>
        <taxon>Bacillati</taxon>
        <taxon>Actinomycetota</taxon>
        <taxon>Actinomycetes</taxon>
        <taxon>Pseudonocardiales</taxon>
        <taxon>Pseudonocardiaceae</taxon>
        <taxon>Saccharothrix</taxon>
    </lineage>
</organism>
<reference evidence="3 4" key="1">
    <citation type="submission" date="2020-08" db="EMBL/GenBank/DDBJ databases">
        <title>Genomic Encyclopedia of Type Strains, Phase III (KMG-III): the genomes of soil and plant-associated and newly described type strains.</title>
        <authorList>
            <person name="Whitman W."/>
        </authorList>
    </citation>
    <scope>NUCLEOTIDE SEQUENCE [LARGE SCALE GENOMIC DNA]</scope>
    <source>
        <strain evidence="3 4">CECT 8640</strain>
    </source>
</reference>
<evidence type="ECO:0000259" key="2">
    <source>
        <dbReference type="Pfam" id="PF05729"/>
    </source>
</evidence>
<comment type="caution">
    <text evidence="3">The sequence shown here is derived from an EMBL/GenBank/DDBJ whole genome shotgun (WGS) entry which is preliminary data.</text>
</comment>
<gene>
    <name evidence="3" type="ORF">FHS29_002505</name>
</gene>
<dbReference type="AlphaFoldDB" id="A0A841CHT3"/>
<evidence type="ECO:0000256" key="1">
    <source>
        <dbReference type="SAM" id="Phobius"/>
    </source>
</evidence>
<dbReference type="InterPro" id="IPR007111">
    <property type="entry name" value="NACHT_NTPase"/>
</dbReference>
<dbReference type="Pfam" id="PF05729">
    <property type="entry name" value="NACHT"/>
    <property type="match status" value="1"/>
</dbReference>
<dbReference type="Proteomes" id="UP000547510">
    <property type="component" value="Unassembled WGS sequence"/>
</dbReference>
<protein>
    <submittedName>
        <fullName evidence="3">DNA polymerase III delta prime subunit</fullName>
    </submittedName>
</protein>
<dbReference type="Gene3D" id="3.40.50.300">
    <property type="entry name" value="P-loop containing nucleotide triphosphate hydrolases"/>
    <property type="match status" value="1"/>
</dbReference>
<feature type="transmembrane region" description="Helical" evidence="1">
    <location>
        <begin position="430"/>
        <end position="449"/>
    </location>
</feature>
<keyword evidence="1" id="KW-1133">Transmembrane helix</keyword>
<keyword evidence="1" id="KW-0472">Membrane</keyword>